<dbReference type="FunCoup" id="Q6BTU3">
    <property type="interactions" value="684"/>
</dbReference>
<comment type="function">
    <text evidence="5">May play a role in ribosome biogenesis.</text>
</comment>
<dbReference type="InParanoid" id="Q6BTU3"/>
<feature type="compositionally biased region" description="Acidic residues" evidence="7">
    <location>
        <begin position="236"/>
        <end position="256"/>
    </location>
</feature>
<feature type="region of interest" description="Disordered" evidence="7">
    <location>
        <begin position="1"/>
        <end position="37"/>
    </location>
</feature>
<comment type="similarity">
    <text evidence="1 5">Belongs to the NOP53 family.</text>
</comment>
<dbReference type="eggNOG" id="KOG2823">
    <property type="taxonomic scope" value="Eukaryota"/>
</dbReference>
<dbReference type="STRING" id="284592.Q6BTU3"/>
<evidence type="ECO:0000256" key="2">
    <source>
        <dbReference type="ARBA" id="ARBA00018339"/>
    </source>
</evidence>
<gene>
    <name evidence="8" type="ordered locus">DEHA2C15862g</name>
</gene>
<name>Q6BTU3_DEBHA</name>
<dbReference type="PANTHER" id="PTHR14211:SF7">
    <property type="entry name" value="RIBOSOME BIOGENESIS PROTEIN NOP53"/>
    <property type="match status" value="1"/>
</dbReference>
<dbReference type="GO" id="GO:0000027">
    <property type="term" value="P:ribosomal large subunit assembly"/>
    <property type="evidence" value="ECO:0007669"/>
    <property type="project" value="UniProtKB-UniRule"/>
</dbReference>
<dbReference type="Proteomes" id="UP000000599">
    <property type="component" value="Chromosome C"/>
</dbReference>
<keyword evidence="4 5" id="KW-0539">Nucleus</keyword>
<dbReference type="HOGENOM" id="CLU_035888_1_1_1"/>
<dbReference type="GO" id="GO:0005654">
    <property type="term" value="C:nucleoplasm"/>
    <property type="evidence" value="ECO:0007669"/>
    <property type="project" value="UniProtKB-SubCell"/>
</dbReference>
<dbReference type="GO" id="GO:0000460">
    <property type="term" value="P:maturation of 5.8S rRNA"/>
    <property type="evidence" value="ECO:0007669"/>
    <property type="project" value="EnsemblFungi"/>
</dbReference>
<accession>Q6BTU3</accession>
<feature type="compositionally biased region" description="Basic residues" evidence="7">
    <location>
        <begin position="21"/>
        <end position="30"/>
    </location>
</feature>
<dbReference type="KEGG" id="dha:DEHA2C15862g"/>
<protein>
    <recommendedName>
        <fullName evidence="2 5">Ribosome biogenesis protein NOP53</fullName>
    </recommendedName>
</protein>
<organism evidence="8 9">
    <name type="scientific">Debaryomyces hansenii (strain ATCC 36239 / CBS 767 / BCRC 21394 / JCM 1990 / NBRC 0083 / IGC 2968)</name>
    <name type="common">Yeast</name>
    <name type="synonym">Torulaspora hansenii</name>
    <dbReference type="NCBI Taxonomy" id="284592"/>
    <lineage>
        <taxon>Eukaryota</taxon>
        <taxon>Fungi</taxon>
        <taxon>Dikarya</taxon>
        <taxon>Ascomycota</taxon>
        <taxon>Saccharomycotina</taxon>
        <taxon>Pichiomycetes</taxon>
        <taxon>Debaryomycetaceae</taxon>
        <taxon>Debaryomyces</taxon>
    </lineage>
</organism>
<evidence type="ECO:0000256" key="1">
    <source>
        <dbReference type="ARBA" id="ARBA00008838"/>
    </source>
</evidence>
<dbReference type="EMBL" id="CR382135">
    <property type="protein sequence ID" value="CAG86458.1"/>
    <property type="molecule type" value="Genomic_DNA"/>
</dbReference>
<dbReference type="GO" id="GO:0005730">
    <property type="term" value="C:nucleolus"/>
    <property type="evidence" value="ECO:0007669"/>
    <property type="project" value="UniProtKB-SubCell"/>
</dbReference>
<feature type="region of interest" description="Disordered" evidence="7">
    <location>
        <begin position="236"/>
        <end position="264"/>
    </location>
</feature>
<dbReference type="InterPro" id="IPR011687">
    <property type="entry name" value="Nop53/GLTSCR2"/>
</dbReference>
<comment type="subcellular location">
    <subcellularLocation>
        <location evidence="5">Nucleus</location>
        <location evidence="5">Nucleolus</location>
    </subcellularLocation>
    <subcellularLocation>
        <location evidence="5">Nucleus</location>
        <location evidence="5">Nucleoplasm</location>
    </subcellularLocation>
</comment>
<evidence type="ECO:0000256" key="5">
    <source>
        <dbReference type="PIRNR" id="PIRNR017302"/>
    </source>
</evidence>
<reference evidence="8 9" key="1">
    <citation type="journal article" date="2004" name="Nature">
        <title>Genome evolution in yeasts.</title>
        <authorList>
            <consortium name="Genolevures"/>
            <person name="Dujon B."/>
            <person name="Sherman D."/>
            <person name="Fischer G."/>
            <person name="Durrens P."/>
            <person name="Casaregola S."/>
            <person name="Lafontaine I."/>
            <person name="de Montigny J."/>
            <person name="Marck C."/>
            <person name="Neuveglise C."/>
            <person name="Talla E."/>
            <person name="Goffard N."/>
            <person name="Frangeul L."/>
            <person name="Aigle M."/>
            <person name="Anthouard V."/>
            <person name="Babour A."/>
            <person name="Barbe V."/>
            <person name="Barnay S."/>
            <person name="Blanchin S."/>
            <person name="Beckerich J.M."/>
            <person name="Beyne E."/>
            <person name="Bleykasten C."/>
            <person name="Boisrame A."/>
            <person name="Boyer J."/>
            <person name="Cattolico L."/>
            <person name="Confanioleri F."/>
            <person name="de Daruvar A."/>
            <person name="Despons L."/>
            <person name="Fabre E."/>
            <person name="Fairhead C."/>
            <person name="Ferry-Dumazet H."/>
            <person name="Groppi A."/>
            <person name="Hantraye F."/>
            <person name="Hennequin C."/>
            <person name="Jauniaux N."/>
            <person name="Joyet P."/>
            <person name="Kachouri R."/>
            <person name="Kerrest A."/>
            <person name="Koszul R."/>
            <person name="Lemaire M."/>
            <person name="Lesur I."/>
            <person name="Ma L."/>
            <person name="Muller H."/>
            <person name="Nicaud J.M."/>
            <person name="Nikolski M."/>
            <person name="Oztas S."/>
            <person name="Ozier-Kalogeropoulos O."/>
            <person name="Pellenz S."/>
            <person name="Potier S."/>
            <person name="Richard G.F."/>
            <person name="Straub M.L."/>
            <person name="Suleau A."/>
            <person name="Swennene D."/>
            <person name="Tekaia F."/>
            <person name="Wesolowski-Louvel M."/>
            <person name="Westhof E."/>
            <person name="Wirth B."/>
            <person name="Zeniou-Meyer M."/>
            <person name="Zivanovic I."/>
            <person name="Bolotin-Fukuhara M."/>
            <person name="Thierry A."/>
            <person name="Bouchier C."/>
            <person name="Caudron B."/>
            <person name="Scarpelli C."/>
            <person name="Gaillardin C."/>
            <person name="Weissenbach J."/>
            <person name="Wincker P."/>
            <person name="Souciet J.L."/>
        </authorList>
    </citation>
    <scope>NUCLEOTIDE SEQUENCE [LARGE SCALE GENOMIC DNA]</scope>
    <source>
        <strain evidence="9">ATCC 36239 / CBS 767 / BCRC 21394 / JCM 1990 / NBRC 0083 / IGC 2968</strain>
    </source>
</reference>
<feature type="coiled-coil region" evidence="6">
    <location>
        <begin position="279"/>
        <end position="309"/>
    </location>
</feature>
<dbReference type="OrthoDB" id="5072at2759"/>
<dbReference type="VEuPathDB" id="FungiDB:DEHA2C15862g"/>
<dbReference type="GO" id="GO:0008097">
    <property type="term" value="F:5S rRNA binding"/>
    <property type="evidence" value="ECO:0007669"/>
    <property type="project" value="TreeGrafter"/>
</dbReference>
<dbReference type="GO" id="GO:0000176">
    <property type="term" value="C:nuclear exosome (RNase complex)"/>
    <property type="evidence" value="ECO:0007669"/>
    <property type="project" value="EnsemblFungi"/>
</dbReference>
<evidence type="ECO:0000256" key="3">
    <source>
        <dbReference type="ARBA" id="ARBA00022517"/>
    </source>
</evidence>
<evidence type="ECO:0000313" key="9">
    <source>
        <dbReference type="Proteomes" id="UP000000599"/>
    </source>
</evidence>
<evidence type="ECO:0000256" key="6">
    <source>
        <dbReference type="SAM" id="Coils"/>
    </source>
</evidence>
<dbReference type="RefSeq" id="XP_458376.1">
    <property type="nucleotide sequence ID" value="XM_458376.1"/>
</dbReference>
<dbReference type="Pfam" id="PF07767">
    <property type="entry name" value="Nop53"/>
    <property type="match status" value="1"/>
</dbReference>
<sequence length="404" mass="46706">MKNKDNEVNMEQNKPKTTQQRSRKGKKSWRKNIDIDDVEKGLEEANNRQRLLGDDNDDFIIDTEGDVSIGGKSGKKLKSTEILSNKSKVKPLAVERNNKKIQGVNKHEVHRLMKLSGKVNGESKLKTRVDKDGLFRAKNEDLWGEEPVDNTPEILLTKSSSGLTKAKYAPKTMKTDAIRLSEQEKQVDAGKSYNPSLASWKALINKEYTTENEKELKRQELLDHQQRIKYLIANLDENEEESSGDEQIDEVEEEGEQDFKLSINKPTQVKIKTKSKRNREAKHKQRTELEQKLKELKNQINELAKLDEYNELAAAKQEAKESTTSKSKKTKKLFKYDSITRPLEVKLSDELNNNLKNLKPEGNLFYDSMINLQENGLIETRVPVAKRRRYTPKITEKWTYKDFK</sequence>
<keyword evidence="9" id="KW-1185">Reference proteome</keyword>
<dbReference type="PIRSF" id="PIRSF017302">
    <property type="entry name" value="Gltscr2"/>
    <property type="match status" value="1"/>
</dbReference>
<evidence type="ECO:0000256" key="7">
    <source>
        <dbReference type="SAM" id="MobiDB-lite"/>
    </source>
</evidence>
<dbReference type="AlphaFoldDB" id="Q6BTU3"/>
<evidence type="ECO:0000313" key="8">
    <source>
        <dbReference type="EMBL" id="CAG86458.1"/>
    </source>
</evidence>
<dbReference type="GO" id="GO:0000055">
    <property type="term" value="P:ribosomal large subunit export from nucleus"/>
    <property type="evidence" value="ECO:0007669"/>
    <property type="project" value="EnsemblFungi"/>
</dbReference>
<feature type="compositionally biased region" description="Polar residues" evidence="7">
    <location>
        <begin position="9"/>
        <end position="20"/>
    </location>
</feature>
<dbReference type="PANTHER" id="PTHR14211">
    <property type="entry name" value="GLIOMA SUPPRESSOR CANDIDATE REGION GENE 2"/>
    <property type="match status" value="1"/>
</dbReference>
<evidence type="ECO:0000256" key="4">
    <source>
        <dbReference type="ARBA" id="ARBA00023242"/>
    </source>
</evidence>
<dbReference type="GeneID" id="2900794"/>
<dbReference type="OMA" id="TEKWTHK"/>
<keyword evidence="6" id="KW-0175">Coiled coil</keyword>
<dbReference type="GO" id="GO:0000463">
    <property type="term" value="P:maturation of LSU-rRNA from tricistronic rRNA transcript (SSU-rRNA, 5.8S rRNA, LSU-rRNA)"/>
    <property type="evidence" value="ECO:0007669"/>
    <property type="project" value="EnsemblFungi"/>
</dbReference>
<keyword evidence="3 5" id="KW-0690">Ribosome biogenesis</keyword>
<proteinExistence type="inferred from homology"/>